<feature type="transmembrane region" description="Helical" evidence="7">
    <location>
        <begin position="98"/>
        <end position="118"/>
    </location>
</feature>
<dbReference type="RefSeq" id="WP_260394771.1">
    <property type="nucleotide sequence ID" value="NZ_JACHKA010000001.1"/>
</dbReference>
<evidence type="ECO:0000256" key="1">
    <source>
        <dbReference type="ARBA" id="ARBA00004651"/>
    </source>
</evidence>
<name>A0ABR6NH52_9SPHN</name>
<dbReference type="Pfam" id="PF21088">
    <property type="entry name" value="MS_channel_1st"/>
    <property type="match status" value="1"/>
</dbReference>
<evidence type="ECO:0000259" key="9">
    <source>
        <dbReference type="Pfam" id="PF21088"/>
    </source>
</evidence>
<evidence type="ECO:0000256" key="2">
    <source>
        <dbReference type="ARBA" id="ARBA00008017"/>
    </source>
</evidence>
<evidence type="ECO:0000313" key="11">
    <source>
        <dbReference type="Proteomes" id="UP001138540"/>
    </source>
</evidence>
<dbReference type="Gene3D" id="2.30.30.60">
    <property type="match status" value="1"/>
</dbReference>
<gene>
    <name evidence="10" type="ORF">HNP60_001483</name>
</gene>
<dbReference type="PANTHER" id="PTHR30566">
    <property type="entry name" value="YNAI-RELATED MECHANOSENSITIVE ION CHANNEL"/>
    <property type="match status" value="1"/>
</dbReference>
<evidence type="ECO:0000313" key="10">
    <source>
        <dbReference type="EMBL" id="MBB5985509.1"/>
    </source>
</evidence>
<dbReference type="InterPro" id="IPR049142">
    <property type="entry name" value="MS_channel_1st"/>
</dbReference>
<feature type="transmembrane region" description="Helical" evidence="7">
    <location>
        <begin position="139"/>
        <end position="164"/>
    </location>
</feature>
<comment type="subcellular location">
    <subcellularLocation>
        <location evidence="1">Cell membrane</location>
        <topology evidence="1">Multi-pass membrane protein</topology>
    </subcellularLocation>
</comment>
<dbReference type="InterPro" id="IPR011066">
    <property type="entry name" value="MscS_channel_C_sf"/>
</dbReference>
<dbReference type="SUPFAM" id="SSF50182">
    <property type="entry name" value="Sm-like ribonucleoproteins"/>
    <property type="match status" value="1"/>
</dbReference>
<reference evidence="10 11" key="1">
    <citation type="submission" date="2020-08" db="EMBL/GenBank/DDBJ databases">
        <title>Exploring microbial biodiversity for novel pathways involved in the catabolism of aromatic compounds derived from lignin.</title>
        <authorList>
            <person name="Elkins J."/>
        </authorList>
    </citation>
    <scope>NUCLEOTIDE SEQUENCE [LARGE SCALE GENOMIC DNA]</scope>
    <source>
        <strain evidence="10 11">B1D3A</strain>
    </source>
</reference>
<dbReference type="EMBL" id="JACHKA010000001">
    <property type="protein sequence ID" value="MBB5985509.1"/>
    <property type="molecule type" value="Genomic_DNA"/>
</dbReference>
<keyword evidence="6 7" id="KW-0472">Membrane</keyword>
<dbReference type="Proteomes" id="UP001138540">
    <property type="component" value="Unassembled WGS sequence"/>
</dbReference>
<keyword evidence="4 7" id="KW-0812">Transmembrane</keyword>
<dbReference type="SUPFAM" id="SSF82861">
    <property type="entry name" value="Mechanosensitive channel protein MscS (YggB), transmembrane region"/>
    <property type="match status" value="1"/>
</dbReference>
<dbReference type="SUPFAM" id="SSF82689">
    <property type="entry name" value="Mechanosensitive channel protein MscS (YggB), C-terminal domain"/>
    <property type="match status" value="1"/>
</dbReference>
<keyword evidence="11" id="KW-1185">Reference proteome</keyword>
<feature type="transmembrane region" description="Helical" evidence="7">
    <location>
        <begin position="170"/>
        <end position="193"/>
    </location>
</feature>
<feature type="domain" description="Mechanosensitive ion channel MscS" evidence="8">
    <location>
        <begin position="192"/>
        <end position="257"/>
    </location>
</feature>
<protein>
    <submittedName>
        <fullName evidence="10">Small-conductance mechanosensitive channel</fullName>
    </submittedName>
</protein>
<comment type="caution">
    <text evidence="10">The sequence shown here is derived from an EMBL/GenBank/DDBJ whole genome shotgun (WGS) entry which is preliminary data.</text>
</comment>
<evidence type="ECO:0000256" key="4">
    <source>
        <dbReference type="ARBA" id="ARBA00022692"/>
    </source>
</evidence>
<keyword evidence="5 7" id="KW-1133">Transmembrane helix</keyword>
<organism evidence="10 11">
    <name type="scientific">Sphingobium lignivorans</name>
    <dbReference type="NCBI Taxonomy" id="2735886"/>
    <lineage>
        <taxon>Bacteria</taxon>
        <taxon>Pseudomonadati</taxon>
        <taxon>Pseudomonadota</taxon>
        <taxon>Alphaproteobacteria</taxon>
        <taxon>Sphingomonadales</taxon>
        <taxon>Sphingomonadaceae</taxon>
        <taxon>Sphingobium</taxon>
    </lineage>
</organism>
<dbReference type="InterPro" id="IPR011014">
    <property type="entry name" value="MscS_channel_TM-2"/>
</dbReference>
<evidence type="ECO:0000259" key="8">
    <source>
        <dbReference type="Pfam" id="PF00924"/>
    </source>
</evidence>
<evidence type="ECO:0000256" key="5">
    <source>
        <dbReference type="ARBA" id="ARBA00022989"/>
    </source>
</evidence>
<feature type="domain" description="Mechanosensitive ion channel transmembrane helices 2/3" evidence="9">
    <location>
        <begin position="150"/>
        <end position="190"/>
    </location>
</feature>
<accession>A0ABR6NH52</accession>
<evidence type="ECO:0000256" key="7">
    <source>
        <dbReference type="SAM" id="Phobius"/>
    </source>
</evidence>
<dbReference type="Gene3D" id="1.10.287.1260">
    <property type="match status" value="1"/>
</dbReference>
<dbReference type="InterPro" id="IPR023408">
    <property type="entry name" value="MscS_beta-dom_sf"/>
</dbReference>
<feature type="transmembrane region" description="Helical" evidence="7">
    <location>
        <begin position="30"/>
        <end position="51"/>
    </location>
</feature>
<dbReference type="InterPro" id="IPR010920">
    <property type="entry name" value="LSM_dom_sf"/>
</dbReference>
<comment type="similarity">
    <text evidence="2">Belongs to the MscS (TC 1.A.23) family.</text>
</comment>
<evidence type="ECO:0000256" key="3">
    <source>
        <dbReference type="ARBA" id="ARBA00022475"/>
    </source>
</evidence>
<dbReference type="Pfam" id="PF00924">
    <property type="entry name" value="MS_channel_2nd"/>
    <property type="match status" value="1"/>
</dbReference>
<proteinExistence type="inferred from homology"/>
<dbReference type="PANTHER" id="PTHR30566:SF25">
    <property type="entry name" value="INNER MEMBRANE PROTEIN"/>
    <property type="match status" value="1"/>
</dbReference>
<evidence type="ECO:0000256" key="6">
    <source>
        <dbReference type="ARBA" id="ARBA00023136"/>
    </source>
</evidence>
<keyword evidence="3" id="KW-1003">Cell membrane</keyword>
<sequence>MSASSPASARNPVDTMDQAWDWVSLNWSEILIASAAGLVIYLLLGLLKGLLIRIFARGAKSAPFMSVLEEAAARTGHVFMLLVAARLVVGYADPPPTLFRTIGFLFTVVTAWQVAIWVRQIVLGLIRLRSNPEMGGSEALANASGLIKVLVSVAVFAVAIIVVLDNLGVNVTGLVAGLGIGGIAIGLAAQGIFSDLFASLSIIFDQPFKVGDAINFGSQTATVERIGLKSTRLRAVTGERIVVSNAQLLGKEITAYSGLDRRRLKFAVGVIYQTAPEVAEGIPVLMRELVEANGGVFVRAGFIGFGASSLDFEVEFDVFSTDWDEIYGIRHRIGLAILRRFNEGGVEFAYPTQTTFTAAPDGRMIMPYPADWGGTAPPVQTSPQATS</sequence>
<dbReference type="InterPro" id="IPR006685">
    <property type="entry name" value="MscS_channel_2nd"/>
</dbReference>
<dbReference type="Gene3D" id="3.30.70.100">
    <property type="match status" value="1"/>
</dbReference>